<comment type="function">
    <text evidence="7">Accepts ubiquitin from the E1 complex and catalyzes its covalent attachment to other proteins. E2 ubiquitin conjugating enzyme that transfers ubiquitin to MAEA, a core component of the CTLH E3 ubiquitin-protein ligase complex. In vitro catalyzes 'Lys-11'- and 'Lys-48'-linked polyubiquitination. Capable, in vitro, to ubiquitinate histone H2A.</text>
</comment>
<comment type="subunit">
    <text evidence="8">Interacts with MAEA and WDR26, components of the CTLH complex that contains GID4, RANBP9 and/or RANBP10, MKLN1, MAEA, RMND5A (or alternatively its paralog RMND5B), GID8, ARMC8, WDR26 and YPEL5.</text>
</comment>
<keyword evidence="19" id="KW-1185">Reference proteome</keyword>
<name>A0A9Q0LT56_ANAIG</name>
<dbReference type="EMBL" id="JAPDFW010000033">
    <property type="protein sequence ID" value="KAJ5079446.1"/>
    <property type="molecule type" value="Genomic_DNA"/>
</dbReference>
<evidence type="ECO:0000313" key="19">
    <source>
        <dbReference type="Proteomes" id="UP001149090"/>
    </source>
</evidence>
<evidence type="ECO:0000256" key="3">
    <source>
        <dbReference type="ARBA" id="ARBA00022786"/>
    </source>
</evidence>
<accession>A0A9Q0LT56</accession>
<evidence type="ECO:0000259" key="17">
    <source>
        <dbReference type="PROSITE" id="PS50127"/>
    </source>
</evidence>
<evidence type="ECO:0000256" key="4">
    <source>
        <dbReference type="ARBA" id="ARBA00022840"/>
    </source>
</evidence>
<keyword evidence="4 15" id="KW-0067">ATP-binding</keyword>
<dbReference type="SMART" id="SM00212">
    <property type="entry name" value="UBCc"/>
    <property type="match status" value="1"/>
</dbReference>
<feature type="domain" description="UBC core" evidence="17">
    <location>
        <begin position="4"/>
        <end position="150"/>
    </location>
</feature>
<gene>
    <name evidence="18" type="ORF">M0811_04467</name>
</gene>
<reference evidence="18" key="1">
    <citation type="submission" date="2022-10" db="EMBL/GenBank/DDBJ databases">
        <title>Novel sulphate-reducing endosymbionts in the free-living metamonad Anaeramoeba.</title>
        <authorList>
            <person name="Jerlstrom-Hultqvist J."/>
            <person name="Cepicka I."/>
            <person name="Gallot-Lavallee L."/>
            <person name="Salas-Leiva D."/>
            <person name="Curtis B.A."/>
            <person name="Zahonova K."/>
            <person name="Pipaliya S."/>
            <person name="Dacks J."/>
            <person name="Roger A.J."/>
        </authorList>
    </citation>
    <scope>NUCLEOTIDE SEQUENCE</scope>
    <source>
        <strain evidence="18">BMAN</strain>
    </source>
</reference>
<dbReference type="Proteomes" id="UP001149090">
    <property type="component" value="Unassembled WGS sequence"/>
</dbReference>
<keyword evidence="2 15" id="KW-0547">Nucleotide-binding</keyword>
<evidence type="ECO:0000256" key="14">
    <source>
        <dbReference type="PROSITE-ProRule" id="PRU10133"/>
    </source>
</evidence>
<evidence type="ECO:0000256" key="10">
    <source>
        <dbReference type="ARBA" id="ARBA00076312"/>
    </source>
</evidence>
<dbReference type="GO" id="GO:0005524">
    <property type="term" value="F:ATP binding"/>
    <property type="evidence" value="ECO:0007669"/>
    <property type="project" value="UniProtKB-UniRule"/>
</dbReference>
<dbReference type="OMA" id="QQWSAVY"/>
<evidence type="ECO:0000256" key="12">
    <source>
        <dbReference type="ARBA" id="ARBA00078369"/>
    </source>
</evidence>
<dbReference type="PROSITE" id="PS00183">
    <property type="entry name" value="UBC_1"/>
    <property type="match status" value="1"/>
</dbReference>
<dbReference type="FunFam" id="3.10.110.10:FF:000078">
    <property type="entry name" value="ubiquitin-conjugating enzyme E2 H isoform X2"/>
    <property type="match status" value="1"/>
</dbReference>
<dbReference type="Pfam" id="PF00179">
    <property type="entry name" value="UQ_con"/>
    <property type="match status" value="1"/>
</dbReference>
<evidence type="ECO:0000256" key="5">
    <source>
        <dbReference type="ARBA" id="ARBA00022843"/>
    </source>
</evidence>
<keyword evidence="1" id="KW-0808">Transferase</keyword>
<evidence type="ECO:0000256" key="11">
    <source>
        <dbReference type="ARBA" id="ARBA00077502"/>
    </source>
</evidence>
<evidence type="ECO:0000256" key="1">
    <source>
        <dbReference type="ARBA" id="ARBA00022679"/>
    </source>
</evidence>
<evidence type="ECO:0000256" key="9">
    <source>
        <dbReference type="ARBA" id="ARBA00072436"/>
    </source>
</evidence>
<proteinExistence type="inferred from homology"/>
<evidence type="ECO:0000256" key="7">
    <source>
        <dbReference type="ARBA" id="ARBA00060202"/>
    </source>
</evidence>
<dbReference type="PROSITE" id="PS50127">
    <property type="entry name" value="UBC_2"/>
    <property type="match status" value="1"/>
</dbReference>
<sequence length="207" mass="23820">MTTESIKRKQKDVMRLIKNGFKLEFETESDISTFYVNLTGPKESPYEKGTWKVRVHLPDSYPYKSPSIGFLNKIFHPNIDFQSGSVCLNVINQAWSPMFDLQNIFDIFLPQLLLYPNPNDPLNHEAAILLKKNPEQYNRLVQENVRKFAIVIIDKKKELAKGENTKSNLNDDDSDDISDISDVSNLSDLSDLDDDDNFSDSFYDSKN</sequence>
<dbReference type="InterPro" id="IPR016135">
    <property type="entry name" value="UBQ-conjugating_enzyme/RWD"/>
</dbReference>
<comment type="similarity">
    <text evidence="15">Belongs to the ubiquitin-conjugating enzyme family.</text>
</comment>
<protein>
    <recommendedName>
        <fullName evidence="9">Ubiquitin-conjugating enzyme E2 H</fullName>
    </recommendedName>
    <alternativeName>
        <fullName evidence="12">(E3-independent) E2 ubiquitin-conjugating enzyme H</fullName>
    </alternativeName>
    <alternativeName>
        <fullName evidence="10">E2 ubiquitin-conjugating enzyme H</fullName>
    </alternativeName>
    <alternativeName>
        <fullName evidence="13">Ubiquitin carrier protein H</fullName>
    </alternativeName>
    <alternativeName>
        <fullName evidence="11">Ubiquitin-protein ligase H</fullName>
    </alternativeName>
</protein>
<dbReference type="Gene3D" id="3.10.110.10">
    <property type="entry name" value="Ubiquitin Conjugating Enzyme"/>
    <property type="match status" value="1"/>
</dbReference>
<evidence type="ECO:0000256" key="8">
    <source>
        <dbReference type="ARBA" id="ARBA00063081"/>
    </source>
</evidence>
<dbReference type="InterPro" id="IPR000608">
    <property type="entry name" value="UBC"/>
</dbReference>
<evidence type="ECO:0000313" key="18">
    <source>
        <dbReference type="EMBL" id="KAJ5079446.1"/>
    </source>
</evidence>
<dbReference type="CDD" id="cd23797">
    <property type="entry name" value="UBCc_UBE2H"/>
    <property type="match status" value="1"/>
</dbReference>
<evidence type="ECO:0000256" key="15">
    <source>
        <dbReference type="RuleBase" id="RU362109"/>
    </source>
</evidence>
<organism evidence="18 19">
    <name type="scientific">Anaeramoeba ignava</name>
    <name type="common">Anaerobic marine amoeba</name>
    <dbReference type="NCBI Taxonomy" id="1746090"/>
    <lineage>
        <taxon>Eukaryota</taxon>
        <taxon>Metamonada</taxon>
        <taxon>Anaeramoebidae</taxon>
        <taxon>Anaeramoeba</taxon>
    </lineage>
</organism>
<evidence type="ECO:0000256" key="6">
    <source>
        <dbReference type="ARBA" id="ARBA00022990"/>
    </source>
</evidence>
<evidence type="ECO:0000256" key="2">
    <source>
        <dbReference type="ARBA" id="ARBA00022741"/>
    </source>
</evidence>
<evidence type="ECO:0000256" key="13">
    <source>
        <dbReference type="ARBA" id="ARBA00082119"/>
    </source>
</evidence>
<dbReference type="GO" id="GO:0004842">
    <property type="term" value="F:ubiquitin-protein transferase activity"/>
    <property type="evidence" value="ECO:0007669"/>
    <property type="project" value="UniProtKB-ARBA"/>
</dbReference>
<comment type="caution">
    <text evidence="18">The sequence shown here is derived from an EMBL/GenBank/DDBJ whole genome shotgun (WGS) entry which is preliminary data.</text>
</comment>
<dbReference type="SUPFAM" id="SSF54495">
    <property type="entry name" value="UBC-like"/>
    <property type="match status" value="1"/>
</dbReference>
<evidence type="ECO:0000256" key="16">
    <source>
        <dbReference type="SAM" id="MobiDB-lite"/>
    </source>
</evidence>
<feature type="active site" description="Glycyl thioester intermediate" evidence="14">
    <location>
        <position position="87"/>
    </location>
</feature>
<keyword evidence="5" id="KW-0832">Ubl conjugation</keyword>
<dbReference type="InterPro" id="IPR023313">
    <property type="entry name" value="UBQ-conjugating_AS"/>
</dbReference>
<feature type="region of interest" description="Disordered" evidence="16">
    <location>
        <begin position="183"/>
        <end position="207"/>
    </location>
</feature>
<dbReference type="OrthoDB" id="269518at2759"/>
<keyword evidence="6" id="KW-0007">Acetylation</keyword>
<keyword evidence="3 15" id="KW-0833">Ubl conjugation pathway</keyword>
<dbReference type="PANTHER" id="PTHR24068">
    <property type="entry name" value="UBIQUITIN-CONJUGATING ENZYME E2"/>
    <property type="match status" value="1"/>
</dbReference>
<dbReference type="AlphaFoldDB" id="A0A9Q0LT56"/>